<proteinExistence type="predicted"/>
<dbReference type="AlphaFoldDB" id="A0A5D0NNS3"/>
<protein>
    <submittedName>
        <fullName evidence="2">Uncharacterized protein</fullName>
    </submittedName>
</protein>
<dbReference type="RefSeq" id="WP_148344283.1">
    <property type="nucleotide sequence ID" value="NZ_VSFG01000002.1"/>
</dbReference>
<dbReference type="EMBL" id="VSFG01000002">
    <property type="protein sequence ID" value="TYB46213.1"/>
    <property type="molecule type" value="Genomic_DNA"/>
</dbReference>
<keyword evidence="1" id="KW-0472">Membrane</keyword>
<reference evidence="2 3" key="1">
    <citation type="submission" date="2019-08" db="EMBL/GenBank/DDBJ databases">
        <title>Actinomadura sp. nov. CYP1-5 isolated from mountain soil.</title>
        <authorList>
            <person name="Songsumanus A."/>
            <person name="Kuncharoen N."/>
            <person name="Kudo T."/>
            <person name="Yuki M."/>
            <person name="Igarashi Y."/>
            <person name="Tanasupawat S."/>
        </authorList>
    </citation>
    <scope>NUCLEOTIDE SEQUENCE [LARGE SCALE GENOMIC DNA]</scope>
    <source>
        <strain evidence="2 3">JCM 14158</strain>
    </source>
</reference>
<accession>A0A5D0NNS3</accession>
<gene>
    <name evidence="2" type="ORF">FXF69_13110</name>
</gene>
<dbReference type="STRING" id="1220554.GCA_001552135_06445"/>
<feature type="transmembrane region" description="Helical" evidence="1">
    <location>
        <begin position="343"/>
        <end position="362"/>
    </location>
</feature>
<evidence type="ECO:0000313" key="3">
    <source>
        <dbReference type="Proteomes" id="UP000323380"/>
    </source>
</evidence>
<keyword evidence="1" id="KW-1133">Transmembrane helix</keyword>
<dbReference type="Proteomes" id="UP000323380">
    <property type="component" value="Unassembled WGS sequence"/>
</dbReference>
<evidence type="ECO:0000256" key="1">
    <source>
        <dbReference type="SAM" id="Phobius"/>
    </source>
</evidence>
<sequence length="388" mass="43263">MMFQRRTSVQNKAVARQMTGFFDRLTPAERESPETAARNYGRYLWSTRRQTLVREKRLAGAPFHVGLATGDDGGIGFADLTRRTALVTDTLLLSHDWNGGYHELGVQREEGTRSRRRRHFDVFGVNPAFDLGHVADSVRETRELNARNNITTTFGMHCPDLGALGGWLLDAEPLLRSGLAWYLPSYSLGRYERVEGVRREIPDQRAEQVKAIDYLVQGGRAVDASGAEPVKSRLVRPVLRTELPFLQGVTLRDFAEITAAEFDSYRAFRDFLRLRLLDLDDSLNDVQSEQAIVKLGLEINDEIRAMSARLTKTRRKLAVTAAGASVATVGTILTAVYGPALAAAFTAVGATGGVWSFVNAIAENNVRDLRQDRWYYVWALARKSTTIG</sequence>
<feature type="transmembrane region" description="Helical" evidence="1">
    <location>
        <begin position="317"/>
        <end position="337"/>
    </location>
</feature>
<comment type="caution">
    <text evidence="2">The sequence shown here is derived from an EMBL/GenBank/DDBJ whole genome shotgun (WGS) entry which is preliminary data.</text>
</comment>
<keyword evidence="3" id="KW-1185">Reference proteome</keyword>
<keyword evidence="1" id="KW-0812">Transmembrane</keyword>
<evidence type="ECO:0000313" key="2">
    <source>
        <dbReference type="EMBL" id="TYB46213.1"/>
    </source>
</evidence>
<name>A0A5D0NNS3_9ACTN</name>
<organism evidence="2 3">
    <name type="scientific">Actinomadura chibensis</name>
    <dbReference type="NCBI Taxonomy" id="392828"/>
    <lineage>
        <taxon>Bacteria</taxon>
        <taxon>Bacillati</taxon>
        <taxon>Actinomycetota</taxon>
        <taxon>Actinomycetes</taxon>
        <taxon>Streptosporangiales</taxon>
        <taxon>Thermomonosporaceae</taxon>
        <taxon>Actinomadura</taxon>
    </lineage>
</organism>